<dbReference type="EMBL" id="JAWCUA010000010">
    <property type="protein sequence ID" value="MDU0114165.1"/>
    <property type="molecule type" value="Genomic_DNA"/>
</dbReference>
<sequence length="60" mass="6829">MKDQRTTETDEVTKQLESADEHIQLAVDLIYLLESNKIDPNVVVKALDIVSADFNKKLNK</sequence>
<organism evidence="1 2">
    <name type="scientific">Psychrosphaera aquimarina</name>
    <dbReference type="NCBI Taxonomy" id="2044854"/>
    <lineage>
        <taxon>Bacteria</taxon>
        <taxon>Pseudomonadati</taxon>
        <taxon>Pseudomonadota</taxon>
        <taxon>Gammaproteobacteria</taxon>
        <taxon>Alteromonadales</taxon>
        <taxon>Pseudoalteromonadaceae</taxon>
        <taxon>Psychrosphaera</taxon>
    </lineage>
</organism>
<dbReference type="RefSeq" id="WP_216054611.1">
    <property type="nucleotide sequence ID" value="NZ_JAWCUA010000010.1"/>
</dbReference>
<protein>
    <submittedName>
        <fullName evidence="1">DUF2496 domain-containing protein</fullName>
    </submittedName>
</protein>
<evidence type="ECO:0000313" key="2">
    <source>
        <dbReference type="Proteomes" id="UP001257914"/>
    </source>
</evidence>
<comment type="caution">
    <text evidence="1">The sequence shown here is derived from an EMBL/GenBank/DDBJ whole genome shotgun (WGS) entry which is preliminary data.</text>
</comment>
<dbReference type="InterPro" id="IPR019630">
    <property type="entry name" value="DUF2496_YbaM-rel"/>
</dbReference>
<dbReference type="Pfam" id="PF10689">
    <property type="entry name" value="DUF2496"/>
    <property type="match status" value="1"/>
</dbReference>
<gene>
    <name evidence="1" type="ORF">RT723_14415</name>
</gene>
<accession>A0ABU3R3B9</accession>
<reference evidence="1 2" key="1">
    <citation type="submission" date="2023-10" db="EMBL/GenBank/DDBJ databases">
        <title>Psychrosphaera aquimaarina strain SW33 isolated from seawater.</title>
        <authorList>
            <person name="Bayburt H."/>
            <person name="Kim J.M."/>
            <person name="Choi B.J."/>
            <person name="Jeon C.O."/>
        </authorList>
    </citation>
    <scope>NUCLEOTIDE SEQUENCE [LARGE SCALE GENOMIC DNA]</scope>
    <source>
        <strain evidence="1 2">KCTC 52743</strain>
    </source>
</reference>
<dbReference type="Proteomes" id="UP001257914">
    <property type="component" value="Unassembled WGS sequence"/>
</dbReference>
<proteinExistence type="predicted"/>
<evidence type="ECO:0000313" key="1">
    <source>
        <dbReference type="EMBL" id="MDU0114165.1"/>
    </source>
</evidence>
<keyword evidence="2" id="KW-1185">Reference proteome</keyword>
<name>A0ABU3R3B9_9GAMM</name>